<dbReference type="InterPro" id="IPR007921">
    <property type="entry name" value="CHAP_dom"/>
</dbReference>
<dbReference type="AlphaFoldDB" id="A0A2W5CSK4"/>
<keyword evidence="2" id="KW-0472">Membrane</keyword>
<evidence type="ECO:0000313" key="4">
    <source>
        <dbReference type="EMBL" id="PZO98005.1"/>
    </source>
</evidence>
<evidence type="ECO:0000259" key="3">
    <source>
        <dbReference type="PROSITE" id="PS50911"/>
    </source>
</evidence>
<dbReference type="PROSITE" id="PS50911">
    <property type="entry name" value="CHAP"/>
    <property type="match status" value="1"/>
</dbReference>
<feature type="compositionally biased region" description="Low complexity" evidence="1">
    <location>
        <begin position="234"/>
        <end position="253"/>
    </location>
</feature>
<dbReference type="Pfam" id="PF05257">
    <property type="entry name" value="CHAP"/>
    <property type="match status" value="1"/>
</dbReference>
<dbReference type="EMBL" id="QFNY01000335">
    <property type="protein sequence ID" value="PZO98005.1"/>
    <property type="molecule type" value="Genomic_DNA"/>
</dbReference>
<reference evidence="4 5" key="1">
    <citation type="submission" date="2017-11" db="EMBL/GenBank/DDBJ databases">
        <title>Infants hospitalized years apart are colonized by the same room-sourced microbial strains.</title>
        <authorList>
            <person name="Brooks B."/>
            <person name="Olm M.R."/>
            <person name="Firek B.A."/>
            <person name="Baker R."/>
            <person name="Thomas B.C."/>
            <person name="Morowitz M.J."/>
            <person name="Banfield J.F."/>
        </authorList>
    </citation>
    <scope>NUCLEOTIDE SEQUENCE [LARGE SCALE GENOMIC DNA]</scope>
    <source>
        <strain evidence="4">S2_012_000_R3_87</strain>
    </source>
</reference>
<evidence type="ECO:0000256" key="1">
    <source>
        <dbReference type="SAM" id="MobiDB-lite"/>
    </source>
</evidence>
<dbReference type="Proteomes" id="UP000249451">
    <property type="component" value="Unassembled WGS sequence"/>
</dbReference>
<evidence type="ECO:0000256" key="2">
    <source>
        <dbReference type="SAM" id="Phobius"/>
    </source>
</evidence>
<feature type="region of interest" description="Disordered" evidence="1">
    <location>
        <begin position="222"/>
        <end position="277"/>
    </location>
</feature>
<comment type="caution">
    <text evidence="4">The sequence shown here is derived from an EMBL/GenBank/DDBJ whole genome shotgun (WGS) entry which is preliminary data.</text>
</comment>
<feature type="transmembrane region" description="Helical" evidence="2">
    <location>
        <begin position="14"/>
        <end position="40"/>
    </location>
</feature>
<dbReference type="SUPFAM" id="SSF54001">
    <property type="entry name" value="Cysteine proteinases"/>
    <property type="match status" value="1"/>
</dbReference>
<protein>
    <submittedName>
        <fullName evidence="4">CHAP domain-containing protein</fullName>
    </submittedName>
</protein>
<dbReference type="InterPro" id="IPR038765">
    <property type="entry name" value="Papain-like_cys_pep_sf"/>
</dbReference>
<gene>
    <name evidence="4" type="ORF">DI609_11745</name>
</gene>
<sequence length="423" mass="44405">MTDNKSQNHKGSPFFRNIVVGTILAVVMLLVAVVAMVAMAGTTIINQKNSQDCGVEDMIGGAVSAISDELNVPKKLHEQQLKNAKTIDAVAQELGLSGQASKVAITAAFGESTLINLNFGDEDKGVTNPDGSPTDSKGLFQQQPSQGWGSIKEVTDPATAARSFFLGHGGNKGLVDIPGWETGEISPVINKVQHNSDPNHYVESYEPANKIIEEAGIDTSRPADEAKRKDHKAQGAAASSAGSQGDQGASSGCAAGGKSGKAGKPGKAGDGKNTYPWDHLAPPPNVYNADPLGFFYGECTSYASWKVNEAMGGTADKIIFNNSYGGHQKGNGAEWKSAWEASGWKVSNTPVAGSVAWWNAGGGEGIGSAGHVAWVDEVTQDGKVVISEYNNSFYAPPGHKFNVRPKAIDAGQVNAYLYVPEKK</sequence>
<dbReference type="InterPro" id="IPR009148">
    <property type="entry name" value="PcsB-like"/>
</dbReference>
<feature type="domain" description="Peptidase C51" evidence="3">
    <location>
        <begin position="274"/>
        <end position="420"/>
    </location>
</feature>
<dbReference type="Gene3D" id="3.90.1720.10">
    <property type="entry name" value="endopeptidase domain like (from Nostoc punctiforme)"/>
    <property type="match status" value="1"/>
</dbReference>
<name>A0A2W5CSK4_9CORY</name>
<dbReference type="PRINTS" id="PR01852">
    <property type="entry name" value="SIBAPROTEIN"/>
</dbReference>
<proteinExistence type="predicted"/>
<keyword evidence="2" id="KW-1133">Transmembrane helix</keyword>
<keyword evidence="2" id="KW-0812">Transmembrane</keyword>
<evidence type="ECO:0000313" key="5">
    <source>
        <dbReference type="Proteomes" id="UP000249451"/>
    </source>
</evidence>
<accession>A0A2W5CSK4</accession>
<organism evidence="4 5">
    <name type="scientific">Corynebacterium urealyticum</name>
    <dbReference type="NCBI Taxonomy" id="43771"/>
    <lineage>
        <taxon>Bacteria</taxon>
        <taxon>Bacillati</taxon>
        <taxon>Actinomycetota</taxon>
        <taxon>Actinomycetes</taxon>
        <taxon>Mycobacteriales</taxon>
        <taxon>Corynebacteriaceae</taxon>
        <taxon>Corynebacterium</taxon>
    </lineage>
</organism>